<dbReference type="Proteomes" id="UP000002207">
    <property type="component" value="Chromosome"/>
</dbReference>
<dbReference type="HOGENOM" id="CLU_3113437_0_0_0"/>
<dbReference type="AlphaFoldDB" id="C1F5P9"/>
<proteinExistence type="predicted"/>
<keyword evidence="3" id="KW-1185">Reference proteome</keyword>
<evidence type="ECO:0000313" key="3">
    <source>
        <dbReference type="Proteomes" id="UP000002207"/>
    </source>
</evidence>
<dbReference type="EMBL" id="CP001472">
    <property type="protein sequence ID" value="ACO32693.1"/>
    <property type="molecule type" value="Genomic_DNA"/>
</dbReference>
<gene>
    <name evidence="2" type="ordered locus">ACP_3229</name>
</gene>
<dbReference type="InParanoid" id="C1F5P9"/>
<evidence type="ECO:0000313" key="2">
    <source>
        <dbReference type="EMBL" id="ACO32693.1"/>
    </source>
</evidence>
<accession>C1F5P9</accession>
<sequence length="50" mass="5493">MLDFDDKEPIRGSAKSFASMNIRRGMMYELGSSGHDEIGDQRPASAFQAA</sequence>
<dbReference type="KEGG" id="aca:ACP_3229"/>
<protein>
    <submittedName>
        <fullName evidence="2">Uncharacterized protein</fullName>
    </submittedName>
</protein>
<feature type="region of interest" description="Disordered" evidence="1">
    <location>
        <begin position="31"/>
        <end position="50"/>
    </location>
</feature>
<organism evidence="2 3">
    <name type="scientific">Acidobacterium capsulatum (strain ATCC 51196 / DSM 11244 / BCRC 80197 / JCM 7670 / NBRC 15755 / NCIMB 13165 / 161)</name>
    <dbReference type="NCBI Taxonomy" id="240015"/>
    <lineage>
        <taxon>Bacteria</taxon>
        <taxon>Pseudomonadati</taxon>
        <taxon>Acidobacteriota</taxon>
        <taxon>Terriglobia</taxon>
        <taxon>Terriglobales</taxon>
        <taxon>Acidobacteriaceae</taxon>
        <taxon>Acidobacterium</taxon>
    </lineage>
</organism>
<reference evidence="2 3" key="1">
    <citation type="journal article" date="2009" name="Appl. Environ. Microbiol.">
        <title>Three genomes from the phylum Acidobacteria provide insight into the lifestyles of these microorganisms in soils.</title>
        <authorList>
            <person name="Ward N.L."/>
            <person name="Challacombe J.F."/>
            <person name="Janssen P.H."/>
            <person name="Henrissat B."/>
            <person name="Coutinho P.M."/>
            <person name="Wu M."/>
            <person name="Xie G."/>
            <person name="Haft D.H."/>
            <person name="Sait M."/>
            <person name="Badger J."/>
            <person name="Barabote R.D."/>
            <person name="Bradley B."/>
            <person name="Brettin T.S."/>
            <person name="Brinkac L.M."/>
            <person name="Bruce D."/>
            <person name="Creasy T."/>
            <person name="Daugherty S.C."/>
            <person name="Davidsen T.M."/>
            <person name="DeBoy R.T."/>
            <person name="Detter J.C."/>
            <person name="Dodson R.J."/>
            <person name="Durkin A.S."/>
            <person name="Ganapathy A."/>
            <person name="Gwinn-Giglio M."/>
            <person name="Han C.S."/>
            <person name="Khouri H."/>
            <person name="Kiss H."/>
            <person name="Kothari S.P."/>
            <person name="Madupu R."/>
            <person name="Nelson K.E."/>
            <person name="Nelson W.C."/>
            <person name="Paulsen I."/>
            <person name="Penn K."/>
            <person name="Ren Q."/>
            <person name="Rosovitz M.J."/>
            <person name="Selengut J.D."/>
            <person name="Shrivastava S."/>
            <person name="Sullivan S.A."/>
            <person name="Tapia R."/>
            <person name="Thompson L.S."/>
            <person name="Watkins K.L."/>
            <person name="Yang Q."/>
            <person name="Yu C."/>
            <person name="Zafar N."/>
            <person name="Zhou L."/>
            <person name="Kuske C.R."/>
        </authorList>
    </citation>
    <scope>NUCLEOTIDE SEQUENCE [LARGE SCALE GENOMIC DNA]</scope>
    <source>
        <strain evidence="3">ATCC 51196 / DSM 11244 / BCRC 80197 / JCM 7670 / NBRC 15755 / NCIMB 13165 / 161</strain>
    </source>
</reference>
<evidence type="ECO:0000256" key="1">
    <source>
        <dbReference type="SAM" id="MobiDB-lite"/>
    </source>
</evidence>
<name>C1F5P9_ACIC5</name>